<evidence type="ECO:0000313" key="2">
    <source>
        <dbReference type="EMBL" id="SVB65486.1"/>
    </source>
</evidence>
<evidence type="ECO:0000256" key="1">
    <source>
        <dbReference type="SAM" id="Phobius"/>
    </source>
</evidence>
<proteinExistence type="predicted"/>
<reference evidence="2" key="1">
    <citation type="submission" date="2018-05" db="EMBL/GenBank/DDBJ databases">
        <authorList>
            <person name="Lanie J.A."/>
            <person name="Ng W.-L."/>
            <person name="Kazmierczak K.M."/>
            <person name="Andrzejewski T.M."/>
            <person name="Davidsen T.M."/>
            <person name="Wayne K.J."/>
            <person name="Tettelin H."/>
            <person name="Glass J.I."/>
            <person name="Rusch D."/>
            <person name="Podicherti R."/>
            <person name="Tsui H.-C.T."/>
            <person name="Winkler M.E."/>
        </authorList>
    </citation>
    <scope>NUCLEOTIDE SEQUENCE</scope>
</reference>
<name>A0A382FQU7_9ZZZZ</name>
<keyword evidence="1" id="KW-0472">Membrane</keyword>
<keyword evidence="1" id="KW-0812">Transmembrane</keyword>
<feature type="transmembrane region" description="Helical" evidence="1">
    <location>
        <begin position="155"/>
        <end position="174"/>
    </location>
</feature>
<accession>A0A382FQU7</accession>
<feature type="transmembrane region" description="Helical" evidence="1">
    <location>
        <begin position="385"/>
        <end position="409"/>
    </location>
</feature>
<organism evidence="2">
    <name type="scientific">marine metagenome</name>
    <dbReference type="NCBI Taxonomy" id="408172"/>
    <lineage>
        <taxon>unclassified sequences</taxon>
        <taxon>metagenomes</taxon>
        <taxon>ecological metagenomes</taxon>
    </lineage>
</organism>
<feature type="transmembrane region" description="Helical" evidence="1">
    <location>
        <begin position="300"/>
        <end position="319"/>
    </location>
</feature>
<feature type="transmembrane region" description="Helical" evidence="1">
    <location>
        <begin position="221"/>
        <end position="240"/>
    </location>
</feature>
<feature type="transmembrane region" description="Helical" evidence="1">
    <location>
        <begin position="339"/>
        <end position="359"/>
    </location>
</feature>
<feature type="transmembrane region" description="Helical" evidence="1">
    <location>
        <begin position="122"/>
        <end position="148"/>
    </location>
</feature>
<gene>
    <name evidence="2" type="ORF">METZ01_LOCUS218340</name>
</gene>
<protein>
    <submittedName>
        <fullName evidence="2">Uncharacterized protein</fullName>
    </submittedName>
</protein>
<feature type="transmembrane region" description="Helical" evidence="1">
    <location>
        <begin position="87"/>
        <end position="110"/>
    </location>
</feature>
<feature type="transmembrane region" description="Helical" evidence="1">
    <location>
        <begin position="429"/>
        <end position="446"/>
    </location>
</feature>
<feature type="non-terminal residue" evidence="2">
    <location>
        <position position="453"/>
    </location>
</feature>
<keyword evidence="1" id="KW-1133">Transmembrane helix</keyword>
<feature type="transmembrane region" description="Helical" evidence="1">
    <location>
        <begin position="31"/>
        <end position="52"/>
    </location>
</feature>
<dbReference type="AlphaFoldDB" id="A0A382FQU7"/>
<dbReference type="EMBL" id="UINC01051385">
    <property type="protein sequence ID" value="SVB65486.1"/>
    <property type="molecule type" value="Genomic_DNA"/>
</dbReference>
<sequence length="453" mass="51031">MAFLIVNILGGAFTGARIVVGNANNNLNAPMVIAMIQTLFSILGVLVCAALFGNAGYRDYEYNTHPLFFTKPIKPSDYYWGRFSSAFILNIFIQLGLTLGMLFGFLMPYLDQDAIGPFSLFAYLHSFLLLVVPNIFLVGAMLFTLAVLTRRMLPTYLASVVLLFGYLTAGNLVADIETRWIAALLDPFGGEAVSVAVRYWTPVEQNQNLIPMTKWVLLNRLIWIGVGGVFIGIGLWKFDFKNFEQGGSKKEKRLVNAPEPEPVMGMGFKQVNPLFNSFTLWQQFKAQVFIEIKRAFRDPYFLAIAGTAAGFLILNQRAIGNMYGVNTLPVTYQVLEVLAGSFALFMLILITFYAGQIVWRERELKADQIMDSLPIPNWIPMVSKLIALILIPGIMLVVLMVIGLGIQTWRGYYDYEIHLYLKQLFLLDWTDYALLCVLAFTIQTIVNHKYLGH</sequence>